<protein>
    <submittedName>
        <fullName evidence="1">Extradiol dioxygenase family protein</fullName>
    </submittedName>
</protein>
<dbReference type="Gene3D" id="3.10.180.10">
    <property type="entry name" value="2,3-Dihydroxybiphenyl 1,2-Dioxygenase, domain 1"/>
    <property type="match status" value="1"/>
</dbReference>
<keyword evidence="1" id="KW-0223">Dioxygenase</keyword>
<dbReference type="RefSeq" id="WP_150509549.1">
    <property type="nucleotide sequence ID" value="NZ_BMSQ01000003.1"/>
</dbReference>
<gene>
    <name evidence="2" type="ORF">CP982_06175</name>
    <name evidence="1" type="ORF">FHS40_000690</name>
</gene>
<dbReference type="SUPFAM" id="SSF54593">
    <property type="entry name" value="Glyoxalase/Bleomycin resistance protein/Dihydroxybiphenyl dioxygenase"/>
    <property type="match status" value="1"/>
</dbReference>
<proteinExistence type="predicted"/>
<accession>A0A5P2X3Q6</accession>
<dbReference type="Proteomes" id="UP000326505">
    <property type="component" value="Chromosome"/>
</dbReference>
<dbReference type="InterPro" id="IPR029068">
    <property type="entry name" value="Glyas_Bleomycin-R_OHBP_Dase"/>
</dbReference>
<evidence type="ECO:0000313" key="2">
    <source>
        <dbReference type="EMBL" id="QEV58344.1"/>
    </source>
</evidence>
<dbReference type="OrthoDB" id="9804907at2"/>
<dbReference type="AlphaFoldDB" id="A0A5P2X3Q6"/>
<evidence type="ECO:0000313" key="3">
    <source>
        <dbReference type="Proteomes" id="UP000326505"/>
    </source>
</evidence>
<name>A0A5P2X3Q6_STRST</name>
<reference evidence="1 4" key="2">
    <citation type="submission" date="2020-08" db="EMBL/GenBank/DDBJ databases">
        <title>Genomic Encyclopedia of Type Strains, Phase III (KMG-III): the genomes of soil and plant-associated and newly described type strains.</title>
        <authorList>
            <person name="Whitman W."/>
        </authorList>
    </citation>
    <scope>NUCLEOTIDE SEQUENCE [LARGE SCALE GENOMIC DNA]</scope>
    <source>
        <strain evidence="1 4">CECT 3146</strain>
    </source>
</reference>
<dbReference type="GO" id="GO:0051213">
    <property type="term" value="F:dioxygenase activity"/>
    <property type="evidence" value="ECO:0007669"/>
    <property type="project" value="UniProtKB-KW"/>
</dbReference>
<evidence type="ECO:0000313" key="1">
    <source>
        <dbReference type="EMBL" id="MBB5101637.1"/>
    </source>
</evidence>
<keyword evidence="4" id="KW-1185">Reference proteome</keyword>
<organism evidence="2 3">
    <name type="scientific">Streptomyces spectabilis</name>
    <dbReference type="NCBI Taxonomy" id="68270"/>
    <lineage>
        <taxon>Bacteria</taxon>
        <taxon>Bacillati</taxon>
        <taxon>Actinomycetota</taxon>
        <taxon>Actinomycetes</taxon>
        <taxon>Kitasatosporales</taxon>
        <taxon>Streptomycetaceae</taxon>
        <taxon>Streptomyces</taxon>
    </lineage>
</organism>
<dbReference type="EMBL" id="JACHJD010000001">
    <property type="protein sequence ID" value="MBB5101637.1"/>
    <property type="molecule type" value="Genomic_DNA"/>
</dbReference>
<dbReference type="Proteomes" id="UP000549009">
    <property type="component" value="Unassembled WGS sequence"/>
</dbReference>
<sequence>MTFRSRTDFDALLRLVDLRKVPVFQEVRTRFGGTVEEHRAFVLIDPTGNLLEFKHYVDPRMMY</sequence>
<dbReference type="EMBL" id="CP023690">
    <property type="protein sequence ID" value="QEV58344.1"/>
    <property type="molecule type" value="Genomic_DNA"/>
</dbReference>
<dbReference type="KEGG" id="sspb:CP982_06175"/>
<reference evidence="2 3" key="1">
    <citation type="submission" date="2017-09" db="EMBL/GenBank/DDBJ databases">
        <authorList>
            <person name="Lee N."/>
            <person name="Cho B.-K."/>
        </authorList>
    </citation>
    <scope>NUCLEOTIDE SEQUENCE [LARGE SCALE GENOMIC DNA]</scope>
    <source>
        <strain evidence="2 3">ATCC 27465</strain>
    </source>
</reference>
<evidence type="ECO:0000313" key="4">
    <source>
        <dbReference type="Proteomes" id="UP000549009"/>
    </source>
</evidence>
<keyword evidence="1" id="KW-0560">Oxidoreductase</keyword>